<dbReference type="EMBL" id="JARAOO010000009">
    <property type="protein sequence ID" value="KAJ7956286.1"/>
    <property type="molecule type" value="Genomic_DNA"/>
</dbReference>
<comment type="caution">
    <text evidence="2">The sequence shown here is derived from an EMBL/GenBank/DDBJ whole genome shotgun (WGS) entry which is preliminary data.</text>
</comment>
<protein>
    <submittedName>
        <fullName evidence="2">CDP-diacylglycerol--glycerol-3-phosphate 3-phosphatidyltransferase</fullName>
    </submittedName>
</protein>
<dbReference type="AlphaFoldDB" id="A0AAD7LDT0"/>
<keyword evidence="3" id="KW-1185">Reference proteome</keyword>
<dbReference type="KEGG" id="qsa:O6P43_022754"/>
<dbReference type="PANTHER" id="PTHR33386">
    <property type="entry name" value="OS02G0740600 PROTEIN"/>
    <property type="match status" value="1"/>
</dbReference>
<organism evidence="2 3">
    <name type="scientific">Quillaja saponaria</name>
    <name type="common">Soap bark tree</name>
    <dbReference type="NCBI Taxonomy" id="32244"/>
    <lineage>
        <taxon>Eukaryota</taxon>
        <taxon>Viridiplantae</taxon>
        <taxon>Streptophyta</taxon>
        <taxon>Embryophyta</taxon>
        <taxon>Tracheophyta</taxon>
        <taxon>Spermatophyta</taxon>
        <taxon>Magnoliopsida</taxon>
        <taxon>eudicotyledons</taxon>
        <taxon>Gunneridae</taxon>
        <taxon>Pentapetalae</taxon>
        <taxon>rosids</taxon>
        <taxon>fabids</taxon>
        <taxon>Fabales</taxon>
        <taxon>Quillajaceae</taxon>
        <taxon>Quillaja</taxon>
    </lineage>
</organism>
<feature type="region of interest" description="Disordered" evidence="1">
    <location>
        <begin position="1"/>
        <end position="40"/>
    </location>
</feature>
<proteinExistence type="predicted"/>
<name>A0AAD7LDT0_QUISA</name>
<reference evidence="2" key="1">
    <citation type="journal article" date="2023" name="Science">
        <title>Elucidation of the pathway for biosynthesis of saponin adjuvants from the soapbark tree.</title>
        <authorList>
            <person name="Reed J."/>
            <person name="Orme A."/>
            <person name="El-Demerdash A."/>
            <person name="Owen C."/>
            <person name="Martin L.B.B."/>
            <person name="Misra R.C."/>
            <person name="Kikuchi S."/>
            <person name="Rejzek M."/>
            <person name="Martin A.C."/>
            <person name="Harkess A."/>
            <person name="Leebens-Mack J."/>
            <person name="Louveau T."/>
            <person name="Stephenson M.J."/>
            <person name="Osbourn A."/>
        </authorList>
    </citation>
    <scope>NUCLEOTIDE SEQUENCE</scope>
    <source>
        <strain evidence="2">S10</strain>
    </source>
</reference>
<accession>A0AAD7LDT0</accession>
<evidence type="ECO:0000256" key="1">
    <source>
        <dbReference type="SAM" id="MobiDB-lite"/>
    </source>
</evidence>
<sequence>MERNGAYETSWADQWDYSNPDPITTSNTNKYDKNNGGGAAKYKQKVGEGLVKTKAVASNGVKKLKEGTSTSINWIKTKYHKTTQKN</sequence>
<dbReference type="PANTHER" id="PTHR33386:SF5">
    <property type="entry name" value="OS02G0740600 PROTEIN"/>
    <property type="match status" value="1"/>
</dbReference>
<evidence type="ECO:0000313" key="3">
    <source>
        <dbReference type="Proteomes" id="UP001163823"/>
    </source>
</evidence>
<evidence type="ECO:0000313" key="2">
    <source>
        <dbReference type="EMBL" id="KAJ7956286.1"/>
    </source>
</evidence>
<gene>
    <name evidence="2" type="ORF">O6P43_022754</name>
</gene>
<dbReference type="Proteomes" id="UP001163823">
    <property type="component" value="Chromosome 9"/>
</dbReference>